<dbReference type="AlphaFoldDB" id="E6XLU6"/>
<name>E6XLU6_SHEP2</name>
<reference evidence="1 2" key="1">
    <citation type="submission" date="2011-01" db="EMBL/GenBank/DDBJ databases">
        <title>Complete sequence of Shewanella putrefaciens 200.</title>
        <authorList>
            <consortium name="US DOE Joint Genome Institute"/>
            <person name="Lucas S."/>
            <person name="Copeland A."/>
            <person name="Lapidus A."/>
            <person name="Cheng J.-F."/>
            <person name="Bruce D."/>
            <person name="Goodwin L."/>
            <person name="Pitluck S."/>
            <person name="Munk A.C."/>
            <person name="Detter J.C."/>
            <person name="Han C."/>
            <person name="Tapia R."/>
            <person name="Land M."/>
            <person name="Hauser L."/>
            <person name="Chang Y.-J."/>
            <person name="Jeffries C."/>
            <person name="Kyrpides N."/>
            <person name="Ivanova N."/>
            <person name="Mikhailova N."/>
            <person name="Kolker E."/>
            <person name="Lawrence C."/>
            <person name="McCue L.A."/>
            <person name="DiChristina T."/>
            <person name="Nealson K."/>
            <person name="Fredrickson J.K."/>
            <person name="Woyke T."/>
        </authorList>
    </citation>
    <scope>NUCLEOTIDE SEQUENCE [LARGE SCALE GENOMIC DNA]</scope>
    <source>
        <strain evidence="1 2">200</strain>
    </source>
</reference>
<accession>E6XLU6</accession>
<evidence type="ECO:0000313" key="2">
    <source>
        <dbReference type="Proteomes" id="UP000008209"/>
    </source>
</evidence>
<sequence length="44" mass="5072">MTELTHSLLNQELYSPCGNSEGRRIPWSFVSLDSHPSVKNKRKK</sequence>
<proteinExistence type="predicted"/>
<gene>
    <name evidence="1" type="ordered locus">Sput200_0917</name>
</gene>
<dbReference type="KEGG" id="shp:Sput200_0917"/>
<dbReference type="HOGENOM" id="CLU_3221983_0_0_6"/>
<dbReference type="PATRIC" id="fig|399804.5.peg.933"/>
<protein>
    <submittedName>
        <fullName evidence="1">Uncharacterized protein</fullName>
    </submittedName>
</protein>
<organism evidence="1 2">
    <name type="scientific">Shewanella putrefaciens (strain 200)</name>
    <dbReference type="NCBI Taxonomy" id="399804"/>
    <lineage>
        <taxon>Bacteria</taxon>
        <taxon>Pseudomonadati</taxon>
        <taxon>Pseudomonadota</taxon>
        <taxon>Gammaproteobacteria</taxon>
        <taxon>Alteromonadales</taxon>
        <taxon>Shewanellaceae</taxon>
        <taxon>Shewanella</taxon>
    </lineage>
</organism>
<dbReference type="EMBL" id="CP002457">
    <property type="protein sequence ID" value="ADV53392.1"/>
    <property type="molecule type" value="Genomic_DNA"/>
</dbReference>
<evidence type="ECO:0000313" key="1">
    <source>
        <dbReference type="EMBL" id="ADV53392.1"/>
    </source>
</evidence>
<dbReference type="Proteomes" id="UP000008209">
    <property type="component" value="Chromosome"/>
</dbReference>